<protein>
    <recommendedName>
        <fullName evidence="1">Alpha-amylase/branching enzyme C-terminal all beta domain-containing protein</fullName>
    </recommendedName>
</protein>
<dbReference type="OrthoDB" id="1740265at2759"/>
<dbReference type="EMBL" id="CAJNOQ010047566">
    <property type="protein sequence ID" value="CAF1641654.1"/>
    <property type="molecule type" value="Genomic_DNA"/>
</dbReference>
<keyword evidence="4" id="KW-1185">Reference proteome</keyword>
<dbReference type="SUPFAM" id="SSF51445">
    <property type="entry name" value="(Trans)glycosidases"/>
    <property type="match status" value="1"/>
</dbReference>
<dbReference type="InterPro" id="IPR017853">
    <property type="entry name" value="GH"/>
</dbReference>
<dbReference type="InterPro" id="IPR006048">
    <property type="entry name" value="A-amylase/branching_C"/>
</dbReference>
<dbReference type="GO" id="GO:0003824">
    <property type="term" value="F:catalytic activity"/>
    <property type="evidence" value="ECO:0007669"/>
    <property type="project" value="InterPro"/>
</dbReference>
<dbReference type="GO" id="GO:0005975">
    <property type="term" value="P:carbohydrate metabolic process"/>
    <property type="evidence" value="ECO:0007669"/>
    <property type="project" value="InterPro"/>
</dbReference>
<dbReference type="AlphaFoldDB" id="A0A816E0Z9"/>
<organism evidence="2 4">
    <name type="scientific">Didymodactylos carnosus</name>
    <dbReference type="NCBI Taxonomy" id="1234261"/>
    <lineage>
        <taxon>Eukaryota</taxon>
        <taxon>Metazoa</taxon>
        <taxon>Spiralia</taxon>
        <taxon>Gnathifera</taxon>
        <taxon>Rotifera</taxon>
        <taxon>Eurotatoria</taxon>
        <taxon>Bdelloidea</taxon>
        <taxon>Philodinida</taxon>
        <taxon>Philodinidae</taxon>
        <taxon>Didymodactylos</taxon>
    </lineage>
</organism>
<feature type="non-terminal residue" evidence="2">
    <location>
        <position position="105"/>
    </location>
</feature>
<name>A0A816E0Z9_9BILA</name>
<gene>
    <name evidence="2" type="ORF">GPM918_LOCUS44975</name>
    <name evidence="3" type="ORF">SRO942_LOCUS47117</name>
</gene>
<proteinExistence type="predicted"/>
<dbReference type="Proteomes" id="UP000663829">
    <property type="component" value="Unassembled WGS sequence"/>
</dbReference>
<evidence type="ECO:0000313" key="2">
    <source>
        <dbReference type="EMBL" id="CAF1641654.1"/>
    </source>
</evidence>
<comment type="caution">
    <text evidence="2">The sequence shown here is derived from an EMBL/GenBank/DDBJ whole genome shotgun (WGS) entry which is preliminary data.</text>
</comment>
<evidence type="ECO:0000313" key="4">
    <source>
        <dbReference type="Proteomes" id="UP000663829"/>
    </source>
</evidence>
<dbReference type="Pfam" id="PF02806">
    <property type="entry name" value="Alpha-amylase_C"/>
    <property type="match status" value="1"/>
</dbReference>
<dbReference type="EMBL" id="CAJOBC010116552">
    <property type="protein sequence ID" value="CAF4554234.1"/>
    <property type="molecule type" value="Genomic_DNA"/>
</dbReference>
<evidence type="ECO:0000259" key="1">
    <source>
        <dbReference type="Pfam" id="PF02806"/>
    </source>
</evidence>
<accession>A0A816E0Z9</accession>
<reference evidence="2" key="1">
    <citation type="submission" date="2021-02" db="EMBL/GenBank/DDBJ databases">
        <authorList>
            <person name="Nowell W R."/>
        </authorList>
    </citation>
    <scope>NUCLEOTIDE SEQUENCE</scope>
</reference>
<dbReference type="Gene3D" id="2.60.40.1180">
    <property type="entry name" value="Golgi alpha-mannosidase II"/>
    <property type="match status" value="1"/>
</dbReference>
<dbReference type="Proteomes" id="UP000681722">
    <property type="component" value="Unassembled WGS sequence"/>
</dbReference>
<feature type="domain" description="Alpha-amylase/branching enzyme C-terminal all beta" evidence="1">
    <location>
        <begin position="65"/>
        <end position="99"/>
    </location>
</feature>
<dbReference type="GO" id="GO:0043169">
    <property type="term" value="F:cation binding"/>
    <property type="evidence" value="ECO:0007669"/>
    <property type="project" value="InterPro"/>
</dbReference>
<evidence type="ECO:0000313" key="3">
    <source>
        <dbReference type="EMBL" id="CAF4554234.1"/>
    </source>
</evidence>
<dbReference type="InterPro" id="IPR013780">
    <property type="entry name" value="Glyco_hydro_b"/>
</dbReference>
<sequence length="105" mass="12903">MYMYFIYFYVRQGKENKIKQVNKIDWSLLKNHSNRSLLELNKKLIKFRRRSNALRSDNIEIFHENLDNKLFAYTRWTENDKRVVVVLNFSKDQHHGYKVTHWPSP</sequence>